<organism evidence="2">
    <name type="scientific">Terrestrivirus sp</name>
    <dbReference type="NCBI Taxonomy" id="2487775"/>
    <lineage>
        <taxon>Viruses</taxon>
        <taxon>Varidnaviria</taxon>
        <taxon>Bamfordvirae</taxon>
        <taxon>Nucleocytoviricota</taxon>
        <taxon>Megaviricetes</taxon>
        <taxon>Imitervirales</taxon>
        <taxon>Mimiviridae</taxon>
        <taxon>Klosneuvirinae</taxon>
    </lineage>
</organism>
<name>A0A3G4ZQ53_9VIRU</name>
<reference evidence="2" key="1">
    <citation type="submission" date="2018-10" db="EMBL/GenBank/DDBJ databases">
        <title>Hidden diversity of soil giant viruses.</title>
        <authorList>
            <person name="Schulz F."/>
            <person name="Alteio L."/>
            <person name="Goudeau D."/>
            <person name="Ryan E.M."/>
            <person name="Malmstrom R.R."/>
            <person name="Blanchard J."/>
            <person name="Woyke T."/>
        </authorList>
    </citation>
    <scope>NUCLEOTIDE SEQUENCE</scope>
    <source>
        <strain evidence="2">TEV1</strain>
    </source>
</reference>
<evidence type="ECO:0000313" key="2">
    <source>
        <dbReference type="EMBL" id="AYV76454.1"/>
    </source>
</evidence>
<dbReference type="EMBL" id="MK071985">
    <property type="protein sequence ID" value="AYV76454.1"/>
    <property type="molecule type" value="Genomic_DNA"/>
</dbReference>
<proteinExistence type="predicted"/>
<keyword evidence="1" id="KW-0472">Membrane</keyword>
<accession>A0A3G4ZQ53</accession>
<evidence type="ECO:0000256" key="1">
    <source>
        <dbReference type="SAM" id="Phobius"/>
    </source>
</evidence>
<sequence length="43" mass="4929">MDREPLDRYQIIMILLVLAIAASLHGLAHNYAEVSFNYNPLQN</sequence>
<keyword evidence="1" id="KW-0812">Transmembrane</keyword>
<protein>
    <submittedName>
        <fullName evidence="2">Uncharacterized protein</fullName>
    </submittedName>
</protein>
<keyword evidence="1" id="KW-1133">Transmembrane helix</keyword>
<feature type="transmembrane region" description="Helical" evidence="1">
    <location>
        <begin position="12"/>
        <end position="32"/>
    </location>
</feature>
<gene>
    <name evidence="2" type="ORF">Terrestrivirus7_7</name>
</gene>